<evidence type="ECO:0000313" key="8">
    <source>
        <dbReference type="Proteomes" id="UP000011058"/>
    </source>
</evidence>
<dbReference type="GO" id="GO:0008360">
    <property type="term" value="P:regulation of cell shape"/>
    <property type="evidence" value="ECO:0007669"/>
    <property type="project" value="UniProtKB-KW"/>
</dbReference>
<dbReference type="EMBL" id="HE796683">
    <property type="protein sequence ID" value="CCH02993.1"/>
    <property type="molecule type" value="Genomic_DNA"/>
</dbReference>
<dbReference type="InterPro" id="IPR007221">
    <property type="entry name" value="MreC"/>
</dbReference>
<dbReference type="PANTHER" id="PTHR34138">
    <property type="entry name" value="CELL SHAPE-DETERMINING PROTEIN MREC"/>
    <property type="match status" value="1"/>
</dbReference>
<dbReference type="PATRIC" id="fig|1166018.3.peg.1969"/>
<dbReference type="NCBIfam" id="NF010532">
    <property type="entry name" value="PRK13922.9-3"/>
    <property type="match status" value="1"/>
</dbReference>
<protein>
    <recommendedName>
        <fullName evidence="2">Cell shape-determining protein MreC</fullName>
    </recommendedName>
    <alternativeName>
        <fullName evidence="4">Cell shape protein MreC</fullName>
    </alternativeName>
</protein>
<dbReference type="Gene3D" id="2.40.10.340">
    <property type="entry name" value="Rod shape-determining protein MreC, domain 1"/>
    <property type="match status" value="1"/>
</dbReference>
<keyword evidence="3" id="KW-0133">Cell shape</keyword>
<reference evidence="7 8" key="1">
    <citation type="journal article" date="2012" name="J. Bacteriol.">
        <title>Genome Sequence of Fibrella aestuarina BUZ 2T, a Filamentous Marine Bacterium.</title>
        <authorList>
            <person name="Filippini M."/>
            <person name="Qi W."/>
            <person name="Blom J."/>
            <person name="Goesmann A."/>
            <person name="Smits T.H."/>
            <person name="Bagheri H.C."/>
        </authorList>
    </citation>
    <scope>NUCLEOTIDE SEQUENCE [LARGE SCALE GENOMIC DNA]</scope>
    <source>
        <strain evidence="8">BUZ 2T</strain>
    </source>
</reference>
<dbReference type="Gene3D" id="2.40.10.350">
    <property type="entry name" value="Rod shape-determining protein MreC, domain 2"/>
    <property type="match status" value="1"/>
</dbReference>
<organism evidence="7 8">
    <name type="scientific">Fibrella aestuarina BUZ 2</name>
    <dbReference type="NCBI Taxonomy" id="1166018"/>
    <lineage>
        <taxon>Bacteria</taxon>
        <taxon>Pseudomonadati</taxon>
        <taxon>Bacteroidota</taxon>
        <taxon>Cytophagia</taxon>
        <taxon>Cytophagales</taxon>
        <taxon>Spirosomataceae</taxon>
        <taxon>Fibrella</taxon>
    </lineage>
</organism>
<evidence type="ECO:0000256" key="1">
    <source>
        <dbReference type="ARBA" id="ARBA00009369"/>
    </source>
</evidence>
<keyword evidence="5" id="KW-0812">Transmembrane</keyword>
<feature type="domain" description="Rod shape-determining protein MreC beta-barrel core" evidence="6">
    <location>
        <begin position="138"/>
        <end position="285"/>
    </location>
</feature>
<sequence length="304" mass="34205">MLALGASTRRPKRQQFYDLYPPTFRRVEQLFAFIAQSRNFILFVLLEVLCFYFVVNTNNYWSASFFNTSNRYAAQMLAWSNSAREYTNLRQVNADLAAENKRLTTQLTQRQQGSPAAPTAYKADSLFANRFQFTVAKVINNTTTLANNTLTIDKGTADGIRPGMGVISPTGIVGRVRFCNEHYSVVTSILHSEFRVSARLVKAEEIGTARWPGIDPTRMTLVDISRNKPVSKGDSVMTSEYNSVFPPGILIGRISEVRTQPAQPFHDLSVALSTNFSSLLYVYVVDNKQAEQQSQVEKQIDSEK</sequence>
<dbReference type="STRING" id="1166018.FAES_4994"/>
<dbReference type="PANTHER" id="PTHR34138:SF1">
    <property type="entry name" value="CELL SHAPE-DETERMINING PROTEIN MREC"/>
    <property type="match status" value="1"/>
</dbReference>
<dbReference type="eggNOG" id="COG1792">
    <property type="taxonomic scope" value="Bacteria"/>
</dbReference>
<keyword evidence="5" id="KW-0472">Membrane</keyword>
<dbReference type="InterPro" id="IPR042175">
    <property type="entry name" value="Cell/Rod_MreC_2"/>
</dbReference>
<gene>
    <name evidence="7" type="ORF">FAES_4994</name>
</gene>
<evidence type="ECO:0000256" key="5">
    <source>
        <dbReference type="SAM" id="Phobius"/>
    </source>
</evidence>
<name>I0KFU0_9BACT</name>
<dbReference type="KEGG" id="fae:FAES_4994"/>
<proteinExistence type="inferred from homology"/>
<accession>I0KFU0</accession>
<dbReference type="HOGENOM" id="CLU_042663_5_1_10"/>
<comment type="similarity">
    <text evidence="1">Belongs to the MreC family.</text>
</comment>
<keyword evidence="8" id="KW-1185">Reference proteome</keyword>
<evidence type="ECO:0000313" key="7">
    <source>
        <dbReference type="EMBL" id="CCH02993.1"/>
    </source>
</evidence>
<evidence type="ECO:0000256" key="2">
    <source>
        <dbReference type="ARBA" id="ARBA00013855"/>
    </source>
</evidence>
<evidence type="ECO:0000256" key="4">
    <source>
        <dbReference type="ARBA" id="ARBA00032089"/>
    </source>
</evidence>
<evidence type="ECO:0000256" key="3">
    <source>
        <dbReference type="ARBA" id="ARBA00022960"/>
    </source>
</evidence>
<dbReference type="AlphaFoldDB" id="I0KFU0"/>
<dbReference type="InterPro" id="IPR055342">
    <property type="entry name" value="MreC_beta-barrel_core"/>
</dbReference>
<dbReference type="GO" id="GO:0005886">
    <property type="term" value="C:plasma membrane"/>
    <property type="evidence" value="ECO:0007669"/>
    <property type="project" value="TreeGrafter"/>
</dbReference>
<feature type="transmembrane region" description="Helical" evidence="5">
    <location>
        <begin position="40"/>
        <end position="61"/>
    </location>
</feature>
<evidence type="ECO:0000259" key="6">
    <source>
        <dbReference type="Pfam" id="PF04085"/>
    </source>
</evidence>
<dbReference type="Proteomes" id="UP000011058">
    <property type="component" value="Chromosome"/>
</dbReference>
<dbReference type="Pfam" id="PF04085">
    <property type="entry name" value="MreC"/>
    <property type="match status" value="1"/>
</dbReference>
<dbReference type="InterPro" id="IPR042177">
    <property type="entry name" value="Cell/Rod_1"/>
</dbReference>
<keyword evidence="5" id="KW-1133">Transmembrane helix</keyword>